<organism evidence="11 12">
    <name type="scientific">Albugo candida</name>
    <dbReference type="NCBI Taxonomy" id="65357"/>
    <lineage>
        <taxon>Eukaryota</taxon>
        <taxon>Sar</taxon>
        <taxon>Stramenopiles</taxon>
        <taxon>Oomycota</taxon>
        <taxon>Peronosporomycetes</taxon>
        <taxon>Albuginales</taxon>
        <taxon>Albuginaceae</taxon>
        <taxon>Albugo</taxon>
    </lineage>
</organism>
<dbReference type="CDD" id="cd18791">
    <property type="entry name" value="SF2_C_RHA"/>
    <property type="match status" value="1"/>
</dbReference>
<dbReference type="SMART" id="SM00490">
    <property type="entry name" value="HELICc"/>
    <property type="match status" value="1"/>
</dbReference>
<feature type="region of interest" description="Disordered" evidence="7">
    <location>
        <begin position="549"/>
        <end position="578"/>
    </location>
</feature>
<evidence type="ECO:0000259" key="9">
    <source>
        <dbReference type="PROSITE" id="PS51192"/>
    </source>
</evidence>
<dbReference type="PROSITE" id="PS51192">
    <property type="entry name" value="HELICASE_ATP_BIND_1"/>
    <property type="match status" value="1"/>
</dbReference>
<dbReference type="InterPro" id="IPR016135">
    <property type="entry name" value="UBQ-conjugating_enzyme/RWD"/>
</dbReference>
<evidence type="ECO:0000313" key="11">
    <source>
        <dbReference type="EMBL" id="CCI39471.1"/>
    </source>
</evidence>
<dbReference type="InterPro" id="IPR007502">
    <property type="entry name" value="Helicase-assoc_dom"/>
</dbReference>
<sequence length="1415" mass="160350">MARQKGHKQRGAGAVTVSRGPLLKQGVICKEWQRTPMQILSEYCQSKQRKLPKYIEAKSSNESKFRMRCLLLDGKNSALNLSFCSEQEFNTQDEAKHSSALLVLFYFQPGLPLERKLPDPFRALWLSLSQQKDAESPDGVQLSTDRKYACKADAEQEKRKHEEIRSSKKREKERRNQKMPHKEVFMSVQCREMIEKVLKDLETDQHQSSECIKGFMEAEKTNSGDSELERKLMLDLASLGFKSDDINAAITYCRKSCNGLSHTEVASTARDWLFLNVKESDLPDTFNPFGTQLDVVAKSQHNSNNHLLENLSAFESALHQRIISYGCDINSAFALVEDFVEKNSAEDIRLLDPHANKEAVVSAVEEIWSCYFKLMLRTLEMDRLLPNIQDQQDEGVRQETIANELSALDSIYGEKISINSYTFSCKDANAALEQTSIRHCNYHIIIQSSEMVNVELFLPASNKYPDELPLLALRTTKPEYKRYLITALGELLQSVKSLLGGPILYDLAMNADSILDSLCSTGELPMIIAYKSNKDQVGAVSTSCGLQPQKADLQDRESLPSKQEDDRRKDKKRGKQALQPRTKRFVSYGMLRIEDDKKVRNPKLRSIQESRKTLPAARTKSQFLEYLDYNQVVMVSGQTGCGKSTQIPQFILENCIANRKDEGIEIVCTQPRRIAAVGVATRVAEERMESLGDIVGYQIRMESKRSDRTKLLFCTTGILFRRLMHDRMLENVGYILVDEVHERAVDTDLLLAVLRDLLPKRPDLRIILMSATMNEDLFVNYFSGHQVPVMHIPGFTYPVKTYYLEDMVTSFAYQLPSCMLNKKTQASADKSLSDYTMQELVAQVDRTKIDYGLILHMVNYLVRKRKRGSDKVSIGHEGLDYSGGAILIFLPGQSEIKRMIDLLLDAVETTLHKDVWVVPLHGNLSPRDQAMVFQSPPEGKVKVIVSTNVAETSITVNDVTVVIDSGRVKEMSYDCLQRRSKLTQCWTSKASSQQRQGRAGRVQAGYCFRIFSNAHYDQLEPQVSAEIHRTSLQQVCLQIKALGFPSIRTFLKNVIEPPLCQAIDAAISELIEIGAMNLSETSQDSDSMELTPLGKHLGMLPLDARIGKFLIYGSVLGCVSASVTIAACISSKSPFCSTAGNPSLQEKHQELKRSVGGDNWKSDHLLHWMVIERFLTLSKATQTQKRSFCREYAVSFEALEAITDLRQQYLMHLETIGFYSQKDRHRYNINASVPRIIKAALCAGLYGNVVQVFYPRKKYTQTAHGVLTEEPEANQVRYFVSTKRHQHTQPDEKQLERVYLHPSSCNFKQSNFESPWILYTELIQTSRLFARDTTMINPYALLLFGGKLEVQHSKNILVIDNWIHFAAVARIGVLIKAIRKQLDAYLEKKVANPSLEIGDTDLLHAIMHLLKTEGM</sequence>
<protein>
    <recommendedName>
        <fullName evidence="13">RNA helicase</fullName>
    </recommendedName>
</protein>
<dbReference type="Pfam" id="PF00271">
    <property type="entry name" value="Helicase_C"/>
    <property type="match status" value="1"/>
</dbReference>
<dbReference type="PANTHER" id="PTHR18934">
    <property type="entry name" value="ATP-DEPENDENT RNA HELICASE"/>
    <property type="match status" value="1"/>
</dbReference>
<dbReference type="InterPro" id="IPR027417">
    <property type="entry name" value="P-loop_NTPase"/>
</dbReference>
<accession>A0A024FY97</accession>
<evidence type="ECO:0000256" key="4">
    <source>
        <dbReference type="ARBA" id="ARBA00022840"/>
    </source>
</evidence>
<dbReference type="GO" id="GO:0003723">
    <property type="term" value="F:RNA binding"/>
    <property type="evidence" value="ECO:0007669"/>
    <property type="project" value="UniProtKB-KW"/>
</dbReference>
<gene>
    <name evidence="11" type="ORF">BN9_002540</name>
</gene>
<evidence type="ECO:0000256" key="3">
    <source>
        <dbReference type="ARBA" id="ARBA00022806"/>
    </source>
</evidence>
<dbReference type="SMART" id="SM00847">
    <property type="entry name" value="HA2"/>
    <property type="match status" value="1"/>
</dbReference>
<dbReference type="InterPro" id="IPR011545">
    <property type="entry name" value="DEAD/DEAH_box_helicase_dom"/>
</dbReference>
<dbReference type="SMART" id="SM00487">
    <property type="entry name" value="DEXDc"/>
    <property type="match status" value="1"/>
</dbReference>
<dbReference type="InterPro" id="IPR006575">
    <property type="entry name" value="RWD_dom"/>
</dbReference>
<dbReference type="STRING" id="65357.A0A024FY97"/>
<dbReference type="FunFam" id="3.40.50.300:FF:000526">
    <property type="entry name" value="DExH-box ATP-dependent RNA helicase DExH3"/>
    <property type="match status" value="1"/>
</dbReference>
<dbReference type="Gene3D" id="3.40.50.300">
    <property type="entry name" value="P-loop containing nucleotide triphosphate hydrolases"/>
    <property type="match status" value="2"/>
</dbReference>
<dbReference type="GO" id="GO:0005634">
    <property type="term" value="C:nucleus"/>
    <property type="evidence" value="ECO:0007669"/>
    <property type="project" value="TreeGrafter"/>
</dbReference>
<dbReference type="GO" id="GO:0005524">
    <property type="term" value="F:ATP binding"/>
    <property type="evidence" value="ECO:0007669"/>
    <property type="project" value="UniProtKB-KW"/>
</dbReference>
<comment type="similarity">
    <text evidence="6">Belongs to the DExH box helicase family.</text>
</comment>
<dbReference type="PROSITE" id="PS51194">
    <property type="entry name" value="HELICASE_CTER"/>
    <property type="match status" value="1"/>
</dbReference>
<feature type="domain" description="Helicase ATP-binding" evidence="9">
    <location>
        <begin position="624"/>
        <end position="791"/>
    </location>
</feature>
<dbReference type="EMBL" id="CAIX01000002">
    <property type="protein sequence ID" value="CCI39471.1"/>
    <property type="molecule type" value="Genomic_DNA"/>
</dbReference>
<dbReference type="InterPro" id="IPR059023">
    <property type="entry name" value="RNA_hel_CTD"/>
</dbReference>
<dbReference type="Proteomes" id="UP000053237">
    <property type="component" value="Unassembled WGS sequence"/>
</dbReference>
<feature type="domain" description="RWD" evidence="8">
    <location>
        <begin position="403"/>
        <end position="518"/>
    </location>
</feature>
<feature type="compositionally biased region" description="Basic and acidic residues" evidence="7">
    <location>
        <begin position="552"/>
        <end position="568"/>
    </location>
</feature>
<dbReference type="Pfam" id="PF24385">
    <property type="entry name" value="DSRM_DHX29"/>
    <property type="match status" value="1"/>
</dbReference>
<keyword evidence="12" id="KW-1185">Reference proteome</keyword>
<evidence type="ECO:0000256" key="1">
    <source>
        <dbReference type="ARBA" id="ARBA00022741"/>
    </source>
</evidence>
<evidence type="ECO:0008006" key="13">
    <source>
        <dbReference type="Google" id="ProtNLM"/>
    </source>
</evidence>
<dbReference type="InParanoid" id="A0A024FY97"/>
<dbReference type="SUPFAM" id="SSF54768">
    <property type="entry name" value="dsRNA-binding domain-like"/>
    <property type="match status" value="1"/>
</dbReference>
<reference evidence="11 12" key="1">
    <citation type="submission" date="2012-05" db="EMBL/GenBank/DDBJ databases">
        <title>Recombination and specialization in a pathogen metapopulation.</title>
        <authorList>
            <person name="Gardiner A."/>
            <person name="Kemen E."/>
            <person name="Schultz-Larsen T."/>
            <person name="MacLean D."/>
            <person name="Van Oosterhout C."/>
            <person name="Jones J.D.G."/>
        </authorList>
    </citation>
    <scope>NUCLEOTIDE SEQUENCE [LARGE SCALE GENOMIC DNA]</scope>
    <source>
        <strain evidence="11 12">Ac Nc2</strain>
    </source>
</reference>
<dbReference type="Pfam" id="PF05773">
    <property type="entry name" value="RWD"/>
    <property type="match status" value="1"/>
</dbReference>
<evidence type="ECO:0000256" key="7">
    <source>
        <dbReference type="SAM" id="MobiDB-lite"/>
    </source>
</evidence>
<evidence type="ECO:0000259" key="8">
    <source>
        <dbReference type="PROSITE" id="PS50908"/>
    </source>
</evidence>
<evidence type="ECO:0000256" key="2">
    <source>
        <dbReference type="ARBA" id="ARBA00022801"/>
    </source>
</evidence>
<dbReference type="Pfam" id="PF07717">
    <property type="entry name" value="OB_NTP_bind"/>
    <property type="match status" value="1"/>
</dbReference>
<dbReference type="PROSITE" id="PS50908">
    <property type="entry name" value="RWD"/>
    <property type="match status" value="1"/>
</dbReference>
<dbReference type="PANTHER" id="PTHR18934:SF237">
    <property type="entry name" value="ATP-DEPENDENT DNA_RNA HELICASE DHX36"/>
    <property type="match status" value="1"/>
</dbReference>
<keyword evidence="1" id="KW-0547">Nucleotide-binding</keyword>
<dbReference type="GO" id="GO:0004386">
    <property type="term" value="F:helicase activity"/>
    <property type="evidence" value="ECO:0007669"/>
    <property type="project" value="UniProtKB-KW"/>
</dbReference>
<dbReference type="Gene3D" id="3.10.110.10">
    <property type="entry name" value="Ubiquitin Conjugating Enzyme"/>
    <property type="match status" value="1"/>
</dbReference>
<dbReference type="SUPFAM" id="SSF52540">
    <property type="entry name" value="P-loop containing nucleoside triphosphate hydrolases"/>
    <property type="match status" value="1"/>
</dbReference>
<dbReference type="Gene3D" id="1.20.120.1080">
    <property type="match status" value="1"/>
</dbReference>
<keyword evidence="5" id="KW-0694">RNA-binding</keyword>
<evidence type="ECO:0000256" key="5">
    <source>
        <dbReference type="ARBA" id="ARBA00022884"/>
    </source>
</evidence>
<evidence type="ECO:0000259" key="10">
    <source>
        <dbReference type="PROSITE" id="PS51194"/>
    </source>
</evidence>
<proteinExistence type="inferred from homology"/>
<evidence type="ECO:0000256" key="6">
    <source>
        <dbReference type="ARBA" id="ARBA00060772"/>
    </source>
</evidence>
<name>A0A024FY97_9STRA</name>
<keyword evidence="2" id="KW-0378">Hydrolase</keyword>
<dbReference type="InterPro" id="IPR011709">
    <property type="entry name" value="DEAD-box_helicase_OB_fold"/>
</dbReference>
<feature type="compositionally biased region" description="Basic and acidic residues" evidence="7">
    <location>
        <begin position="151"/>
        <end position="166"/>
    </location>
</feature>
<keyword evidence="4" id="KW-0067">ATP-binding</keyword>
<dbReference type="SUPFAM" id="SSF54495">
    <property type="entry name" value="UBC-like"/>
    <property type="match status" value="1"/>
</dbReference>
<dbReference type="InterPro" id="IPR002464">
    <property type="entry name" value="DNA/RNA_helicase_DEAH_CS"/>
</dbReference>
<keyword evidence="3" id="KW-0347">Helicase</keyword>
<dbReference type="CDD" id="cd17917">
    <property type="entry name" value="DEXHc_RHA-like"/>
    <property type="match status" value="1"/>
</dbReference>
<dbReference type="InterPro" id="IPR001650">
    <property type="entry name" value="Helicase_C-like"/>
</dbReference>
<feature type="region of interest" description="Disordered" evidence="7">
    <location>
        <begin position="151"/>
        <end position="181"/>
    </location>
</feature>
<dbReference type="InterPro" id="IPR056328">
    <property type="entry name" value="DSRM_DHX29"/>
</dbReference>
<dbReference type="Pfam" id="PF21010">
    <property type="entry name" value="HA2_C"/>
    <property type="match status" value="1"/>
</dbReference>
<dbReference type="Gene3D" id="3.30.160.20">
    <property type="match status" value="1"/>
</dbReference>
<dbReference type="InterPro" id="IPR014001">
    <property type="entry name" value="Helicase_ATP-bd"/>
</dbReference>
<feature type="domain" description="Helicase C-terminal" evidence="10">
    <location>
        <begin position="856"/>
        <end position="1043"/>
    </location>
</feature>
<comment type="caution">
    <text evidence="11">The sequence shown here is derived from an EMBL/GenBank/DDBJ whole genome shotgun (WGS) entry which is preliminary data.</text>
</comment>
<dbReference type="OrthoDB" id="5600252at2759"/>
<dbReference type="Pfam" id="PF00270">
    <property type="entry name" value="DEAD"/>
    <property type="match status" value="1"/>
</dbReference>
<evidence type="ECO:0000313" key="12">
    <source>
        <dbReference type="Proteomes" id="UP000053237"/>
    </source>
</evidence>
<dbReference type="GO" id="GO:0016787">
    <property type="term" value="F:hydrolase activity"/>
    <property type="evidence" value="ECO:0007669"/>
    <property type="project" value="UniProtKB-KW"/>
</dbReference>
<dbReference type="Pfam" id="PF26026">
    <property type="entry name" value="RNA_hel_CTD"/>
    <property type="match status" value="1"/>
</dbReference>
<dbReference type="PROSITE" id="PS00690">
    <property type="entry name" value="DEAH_ATP_HELICASE"/>
    <property type="match status" value="1"/>
</dbReference>